<sequence>MDFEELTDDEWAQLSALLSSAPSSVVFRRGRPCAPPRTIANAVLWLLSTSQPWSKLPVCYPSPPTCRRRFNEWLTNGTLAEMTRRLTLVGRSFPNLTELLHTSEASQAKKIHSPFETAQPCIRWSSPETWQPSQQKENSVLLRSLGPMARIAFQLVPATDPEVCDVTAAQSKTTAASQPTVLTEKDDTHRRPNCTLGRESADFGQPVAGEATSRNCDTPHDSTLNSRRRTRWCPSHMRLHGLHGDGPHGYAIYVIAEAVRDSKYRASFEITGNSKRIERSGLIGPHFADVETAHQFALKRAHDWIRQHPWRY</sequence>
<protein>
    <submittedName>
        <fullName evidence="1">Transposase</fullName>
    </submittedName>
</protein>
<name>A0ACC6RXQ9_9BURK</name>
<evidence type="ECO:0000313" key="2">
    <source>
        <dbReference type="Proteomes" id="UP001392318"/>
    </source>
</evidence>
<gene>
    <name evidence="1" type="ORF">VSR83_41165</name>
</gene>
<keyword evidence="2" id="KW-1185">Reference proteome</keyword>
<accession>A0ACC6RXQ9</accession>
<dbReference type="EMBL" id="JAYMRU010000073">
    <property type="protein sequence ID" value="MEM5406312.1"/>
    <property type="molecule type" value="Genomic_DNA"/>
</dbReference>
<proteinExistence type="predicted"/>
<organism evidence="1 2">
    <name type="scientific">Paraburkholderia unamae</name>
    <dbReference type="NCBI Taxonomy" id="219649"/>
    <lineage>
        <taxon>Bacteria</taxon>
        <taxon>Pseudomonadati</taxon>
        <taxon>Pseudomonadota</taxon>
        <taxon>Betaproteobacteria</taxon>
        <taxon>Burkholderiales</taxon>
        <taxon>Burkholderiaceae</taxon>
        <taxon>Paraburkholderia</taxon>
    </lineage>
</organism>
<comment type="caution">
    <text evidence="1">The sequence shown here is derived from an EMBL/GenBank/DDBJ whole genome shotgun (WGS) entry which is preliminary data.</text>
</comment>
<reference evidence="1" key="1">
    <citation type="submission" date="2024-01" db="EMBL/GenBank/DDBJ databases">
        <title>The diversity of rhizobia nodulating Mimosa spp. in eleven states of Brazil covering several biomes is determined by host plant, location, and edaphic factors.</title>
        <authorList>
            <person name="Rouws L."/>
            <person name="Barauna A."/>
            <person name="Beukes C."/>
            <person name="De Faria S.M."/>
            <person name="Gross E."/>
            <person name="Dos Reis Junior F.B."/>
            <person name="Simon M."/>
            <person name="Maluk M."/>
            <person name="Odee D.W."/>
            <person name="Kenicer G."/>
            <person name="Young J.P.W."/>
            <person name="Reis V.M."/>
            <person name="Zilli J."/>
            <person name="James E.K."/>
        </authorList>
    </citation>
    <scope>NUCLEOTIDE SEQUENCE</scope>
    <source>
        <strain evidence="1">JPY452</strain>
    </source>
</reference>
<dbReference type="Proteomes" id="UP001392318">
    <property type="component" value="Unassembled WGS sequence"/>
</dbReference>
<evidence type="ECO:0000313" key="1">
    <source>
        <dbReference type="EMBL" id="MEM5406312.1"/>
    </source>
</evidence>